<dbReference type="RefSeq" id="WP_204701588.1">
    <property type="nucleotide sequence ID" value="NZ_JAFBDQ010000007.1"/>
</dbReference>
<evidence type="ECO:0000313" key="3">
    <source>
        <dbReference type="Proteomes" id="UP000774000"/>
    </source>
</evidence>
<protein>
    <recommendedName>
        <fullName evidence="4">ECF transporter S component</fullName>
    </recommendedName>
</protein>
<keyword evidence="1" id="KW-0812">Transmembrane</keyword>
<accession>A0A938XPE6</accession>
<evidence type="ECO:0000256" key="1">
    <source>
        <dbReference type="SAM" id="Phobius"/>
    </source>
</evidence>
<proteinExistence type="predicted"/>
<dbReference type="EMBL" id="JAFBDQ010000007">
    <property type="protein sequence ID" value="MBM7556813.1"/>
    <property type="molecule type" value="Genomic_DNA"/>
</dbReference>
<comment type="caution">
    <text evidence="2">The sequence shown here is derived from an EMBL/GenBank/DDBJ whole genome shotgun (WGS) entry which is preliminary data.</text>
</comment>
<feature type="transmembrane region" description="Helical" evidence="1">
    <location>
        <begin position="132"/>
        <end position="153"/>
    </location>
</feature>
<reference evidence="2" key="1">
    <citation type="submission" date="2021-01" db="EMBL/GenBank/DDBJ databases">
        <title>Genomic Encyclopedia of Type Strains, Phase IV (KMG-IV): sequencing the most valuable type-strain genomes for metagenomic binning, comparative biology and taxonomic classification.</title>
        <authorList>
            <person name="Goeker M."/>
        </authorList>
    </citation>
    <scope>NUCLEOTIDE SEQUENCE</scope>
    <source>
        <strain evidence="2">DSM 23230</strain>
    </source>
</reference>
<sequence>MNYNSRWLIKLVVLLSLSLLTQVLGLSYIASILLNMFLFASALLVGTVGGVLIGGLTPVIAISIGLLPSGLLPLLPFVIGGNIALVVIYNYLGQKGKLLAMGIASFIRFTILSSGVRYLSNLPKEISNMMQVSQLATALAGGLLSLLLIVLIVKIDNDYLRLIPNQQT</sequence>
<keyword evidence="1" id="KW-0472">Membrane</keyword>
<organism evidence="2 3">
    <name type="scientific">Halanaerobacter jeridensis</name>
    <dbReference type="NCBI Taxonomy" id="706427"/>
    <lineage>
        <taxon>Bacteria</taxon>
        <taxon>Bacillati</taxon>
        <taxon>Bacillota</taxon>
        <taxon>Clostridia</taxon>
        <taxon>Halanaerobiales</taxon>
        <taxon>Halobacteroidaceae</taxon>
        <taxon>Halanaerobacter</taxon>
    </lineage>
</organism>
<dbReference type="Proteomes" id="UP000774000">
    <property type="component" value="Unassembled WGS sequence"/>
</dbReference>
<feature type="transmembrane region" description="Helical" evidence="1">
    <location>
        <begin position="98"/>
        <end position="120"/>
    </location>
</feature>
<keyword evidence="1" id="KW-1133">Transmembrane helix</keyword>
<feature type="transmembrane region" description="Helical" evidence="1">
    <location>
        <begin position="36"/>
        <end position="64"/>
    </location>
</feature>
<name>A0A938XPE6_9FIRM</name>
<feature type="transmembrane region" description="Helical" evidence="1">
    <location>
        <begin position="7"/>
        <end position="30"/>
    </location>
</feature>
<dbReference type="AlphaFoldDB" id="A0A938XPE6"/>
<evidence type="ECO:0000313" key="2">
    <source>
        <dbReference type="EMBL" id="MBM7556813.1"/>
    </source>
</evidence>
<gene>
    <name evidence="2" type="ORF">JOC47_001664</name>
</gene>
<keyword evidence="3" id="KW-1185">Reference proteome</keyword>
<feature type="transmembrane region" description="Helical" evidence="1">
    <location>
        <begin position="71"/>
        <end position="92"/>
    </location>
</feature>
<evidence type="ECO:0008006" key="4">
    <source>
        <dbReference type="Google" id="ProtNLM"/>
    </source>
</evidence>